<evidence type="ECO:0000256" key="1">
    <source>
        <dbReference type="ARBA" id="ARBA00005291"/>
    </source>
</evidence>
<dbReference type="InterPro" id="IPR051557">
    <property type="entry name" value="NipSnap_domain"/>
</dbReference>
<sequence length="255" mass="29325">MRATMLRQVSSRLQFLRGQLQRPLPVCRSGFSSSAALRSSGDGPSKVYELRTYHVKPALFWEFMEILEEKVHLRMDMSKMVGFWRVDMGGLNQVVHLWEYDDFAHRTAVAKTRSAHTGWMSTLNKLLPTVEHQDNALLLPLPWSQLKYPDTPGGWYELRSYRLTPGAHLQEPFRKTIQARAAFKYAELLGVWSSEFGELNRVYMLWHHKDLDQRMLGRAKAAQDPAIVAASRESAPSLVHQWSKILLPSSFSPMQ</sequence>
<keyword evidence="4" id="KW-1185">Reference proteome</keyword>
<dbReference type="PANTHER" id="PTHR21017">
    <property type="entry name" value="NIPSNAP-RELATED"/>
    <property type="match status" value="1"/>
</dbReference>
<dbReference type="EMBL" id="OV696692">
    <property type="protein sequence ID" value="CAH1270780.1"/>
    <property type="molecule type" value="Genomic_DNA"/>
</dbReference>
<protein>
    <submittedName>
        <fullName evidence="3">NIPSNAP3B protein</fullName>
    </submittedName>
</protein>
<reference evidence="3" key="1">
    <citation type="submission" date="2022-01" db="EMBL/GenBank/DDBJ databases">
        <authorList>
            <person name="Braso-Vives M."/>
        </authorList>
    </citation>
    <scope>NUCLEOTIDE SEQUENCE</scope>
</reference>
<dbReference type="Gene3D" id="3.30.70.100">
    <property type="match status" value="2"/>
</dbReference>
<comment type="similarity">
    <text evidence="1">Belongs to the NipSnap family.</text>
</comment>
<dbReference type="GO" id="GO:0000423">
    <property type="term" value="P:mitophagy"/>
    <property type="evidence" value="ECO:0007669"/>
    <property type="project" value="UniProtKB-ARBA"/>
</dbReference>
<feature type="domain" description="NIPSNAP" evidence="2">
    <location>
        <begin position="48"/>
        <end position="145"/>
    </location>
</feature>
<organism evidence="3 4">
    <name type="scientific">Branchiostoma lanceolatum</name>
    <name type="common">Common lancelet</name>
    <name type="synonym">Amphioxus lanceolatum</name>
    <dbReference type="NCBI Taxonomy" id="7740"/>
    <lineage>
        <taxon>Eukaryota</taxon>
        <taxon>Metazoa</taxon>
        <taxon>Chordata</taxon>
        <taxon>Cephalochordata</taxon>
        <taxon>Leptocardii</taxon>
        <taxon>Amphioxiformes</taxon>
        <taxon>Branchiostomatidae</taxon>
        <taxon>Branchiostoma</taxon>
    </lineage>
</organism>
<dbReference type="GO" id="GO:0005739">
    <property type="term" value="C:mitochondrion"/>
    <property type="evidence" value="ECO:0007669"/>
    <property type="project" value="TreeGrafter"/>
</dbReference>
<feature type="domain" description="NIPSNAP" evidence="2">
    <location>
        <begin position="156"/>
        <end position="253"/>
    </location>
</feature>
<dbReference type="InterPro" id="IPR011008">
    <property type="entry name" value="Dimeric_a/b-barrel"/>
</dbReference>
<dbReference type="SUPFAM" id="SSF54909">
    <property type="entry name" value="Dimeric alpha+beta barrel"/>
    <property type="match status" value="2"/>
</dbReference>
<dbReference type="Pfam" id="PF07978">
    <property type="entry name" value="NIPSNAP"/>
    <property type="match status" value="2"/>
</dbReference>
<proteinExistence type="inferred from homology"/>
<dbReference type="InterPro" id="IPR012577">
    <property type="entry name" value="NIPSNAP"/>
</dbReference>
<evidence type="ECO:0000313" key="4">
    <source>
        <dbReference type="Proteomes" id="UP000838412"/>
    </source>
</evidence>
<evidence type="ECO:0000259" key="2">
    <source>
        <dbReference type="Pfam" id="PF07978"/>
    </source>
</evidence>
<dbReference type="OrthoDB" id="10262843at2759"/>
<dbReference type="AlphaFoldDB" id="A0A8K0A8U3"/>
<gene>
    <name evidence="3" type="primary">NIPSNAP3B</name>
    <name evidence="3" type="ORF">BLAG_LOCUS22965</name>
</gene>
<accession>A0A8K0A8U3</accession>
<dbReference type="Proteomes" id="UP000838412">
    <property type="component" value="Chromosome 7"/>
</dbReference>
<dbReference type="PANTHER" id="PTHR21017:SF19">
    <property type="entry name" value="PROTEIN NIPSNAP HOMOLOG 3B"/>
    <property type="match status" value="1"/>
</dbReference>
<evidence type="ECO:0000313" key="3">
    <source>
        <dbReference type="EMBL" id="CAH1270780.1"/>
    </source>
</evidence>
<name>A0A8K0A8U3_BRALA</name>